<protein>
    <submittedName>
        <fullName evidence="2">Uncharacterized protein</fullName>
    </submittedName>
</protein>
<feature type="compositionally biased region" description="Basic and acidic residues" evidence="1">
    <location>
        <begin position="23"/>
        <end position="42"/>
    </location>
</feature>
<evidence type="ECO:0000313" key="2">
    <source>
        <dbReference type="EMBL" id="CAK9176677.1"/>
    </source>
</evidence>
<reference evidence="2 3" key="1">
    <citation type="submission" date="2024-02" db="EMBL/GenBank/DDBJ databases">
        <authorList>
            <person name="Vignale AGUSTIN F."/>
            <person name="Sosa J E."/>
            <person name="Modenutti C."/>
        </authorList>
    </citation>
    <scope>NUCLEOTIDE SEQUENCE [LARGE SCALE GENOMIC DNA]</scope>
</reference>
<organism evidence="2 3">
    <name type="scientific">Ilex paraguariensis</name>
    <name type="common">yerba mate</name>
    <dbReference type="NCBI Taxonomy" id="185542"/>
    <lineage>
        <taxon>Eukaryota</taxon>
        <taxon>Viridiplantae</taxon>
        <taxon>Streptophyta</taxon>
        <taxon>Embryophyta</taxon>
        <taxon>Tracheophyta</taxon>
        <taxon>Spermatophyta</taxon>
        <taxon>Magnoliopsida</taxon>
        <taxon>eudicotyledons</taxon>
        <taxon>Gunneridae</taxon>
        <taxon>Pentapetalae</taxon>
        <taxon>asterids</taxon>
        <taxon>campanulids</taxon>
        <taxon>Aquifoliales</taxon>
        <taxon>Aquifoliaceae</taxon>
        <taxon>Ilex</taxon>
    </lineage>
</organism>
<dbReference type="PANTHER" id="PTHR33427">
    <property type="entry name" value="HNH ENDONUCLEASE"/>
    <property type="match status" value="1"/>
</dbReference>
<dbReference type="EMBL" id="CAUOFW020006880">
    <property type="protein sequence ID" value="CAK9176677.1"/>
    <property type="molecule type" value="Genomic_DNA"/>
</dbReference>
<dbReference type="PANTHER" id="PTHR33427:SF2">
    <property type="entry name" value="TRICHOHYALIN"/>
    <property type="match status" value="1"/>
</dbReference>
<evidence type="ECO:0000313" key="3">
    <source>
        <dbReference type="Proteomes" id="UP001642360"/>
    </source>
</evidence>
<dbReference type="AlphaFoldDB" id="A0ABC8U4U9"/>
<comment type="caution">
    <text evidence="2">The sequence shown here is derived from an EMBL/GenBank/DDBJ whole genome shotgun (WGS) entry which is preliminary data.</text>
</comment>
<keyword evidence="3" id="KW-1185">Reference proteome</keyword>
<name>A0ABC8U4U9_9AQUA</name>
<proteinExistence type="predicted"/>
<dbReference type="Proteomes" id="UP001642360">
    <property type="component" value="Unassembled WGS sequence"/>
</dbReference>
<evidence type="ECO:0000256" key="1">
    <source>
        <dbReference type="SAM" id="MobiDB-lite"/>
    </source>
</evidence>
<feature type="region of interest" description="Disordered" evidence="1">
    <location>
        <begin position="1"/>
        <end position="46"/>
    </location>
</feature>
<accession>A0ABC8U4U9</accession>
<gene>
    <name evidence="2" type="ORF">ILEXP_LOCUS46539</name>
</gene>
<sequence>MGKSNAKEVTSVGKGVGSSNSFEGKERREKSGKEKGLVRSESARSFPRIPSSPSVFLGIRKGDHKGKKPLVIDDDGGNEDRAAGINFFKSSIKTIKKAVKIFLFDQKVQFQLFYDVANLPIDTNRLEWEALGLG</sequence>